<gene>
    <name evidence="2" type="ORF">PsAD2_01888</name>
</gene>
<dbReference type="PATRIC" id="fig|989403.3.peg.2021"/>
<proteinExistence type="predicted"/>
<name>A0A165Z8S6_9HYPH</name>
<dbReference type="Proteomes" id="UP000076577">
    <property type="component" value="Unassembled WGS sequence"/>
</dbReference>
<evidence type="ECO:0000256" key="1">
    <source>
        <dbReference type="SAM" id="MobiDB-lite"/>
    </source>
</evidence>
<reference evidence="2 3" key="1">
    <citation type="journal article" date="2016" name="Front. Microbiol.">
        <title>Comparative Genomic Analysis Reveals a Diverse Repertoire of Genes Involved in Prokaryote-Eukaryote Interactions within the Pseudovibrio Genus.</title>
        <authorList>
            <person name="Romano S."/>
            <person name="Fernandez-Guerra A."/>
            <person name="Reen F.J."/>
            <person name="Glockner F.O."/>
            <person name="Crowley S.P."/>
            <person name="O'Sullivan O."/>
            <person name="Cotter P.D."/>
            <person name="Adams C."/>
            <person name="Dobson A.D."/>
            <person name="O'Gara F."/>
        </authorList>
    </citation>
    <scope>NUCLEOTIDE SEQUENCE [LARGE SCALE GENOMIC DNA]</scope>
    <source>
        <strain evidence="2 3">Ad2</strain>
    </source>
</reference>
<accession>A0A165Z8S6</accession>
<dbReference type="EMBL" id="LMCB01000013">
    <property type="protein sequence ID" value="KZL19609.1"/>
    <property type="molecule type" value="Genomic_DNA"/>
</dbReference>
<evidence type="ECO:0000313" key="2">
    <source>
        <dbReference type="EMBL" id="KZL19609.1"/>
    </source>
</evidence>
<keyword evidence="3" id="KW-1185">Reference proteome</keyword>
<feature type="region of interest" description="Disordered" evidence="1">
    <location>
        <begin position="1"/>
        <end position="35"/>
    </location>
</feature>
<evidence type="ECO:0000313" key="3">
    <source>
        <dbReference type="Proteomes" id="UP000076577"/>
    </source>
</evidence>
<dbReference type="AlphaFoldDB" id="A0A165Z8S6"/>
<sequence>MKFSVANDGRPASAQAKPAKLNGGLAPKDEESKKK</sequence>
<organism evidence="2 3">
    <name type="scientific">Pseudovibrio axinellae</name>
    <dbReference type="NCBI Taxonomy" id="989403"/>
    <lineage>
        <taxon>Bacteria</taxon>
        <taxon>Pseudomonadati</taxon>
        <taxon>Pseudomonadota</taxon>
        <taxon>Alphaproteobacteria</taxon>
        <taxon>Hyphomicrobiales</taxon>
        <taxon>Stappiaceae</taxon>
        <taxon>Pseudovibrio</taxon>
    </lineage>
</organism>
<dbReference type="STRING" id="989403.SAMN05421798_102449"/>
<comment type="caution">
    <text evidence="2">The sequence shown here is derived from an EMBL/GenBank/DDBJ whole genome shotgun (WGS) entry which is preliminary data.</text>
</comment>
<protein>
    <submittedName>
        <fullName evidence="2">Uncharacterized protein</fullName>
    </submittedName>
</protein>